<dbReference type="Pfam" id="PF01546">
    <property type="entry name" value="Peptidase_M20"/>
    <property type="match status" value="1"/>
</dbReference>
<dbReference type="NCBIfam" id="NF005914">
    <property type="entry name" value="PRK07907.1"/>
    <property type="match status" value="1"/>
</dbReference>
<sequence length="460" mass="48513">MTAISDYIANDRANIFAQLKELVSFNSVHNEPGLEEEAQKAAQWVEKTLTDAGVKVEAIKTADGSTALVGKRAGKEGAKTVLLYSHYDVVPVGPREPWESDPLTLTERTAPSGDTRWYGRGAADCKGNIAMHLAALRAIDANGGTDLNLTFLIEGSEERGGEGLSALIEERPELFAADAILIADAGNAKAGQPTLTTSLRGGAQIYVQVDTLEAGVHSGQFGGAAPDAVKALMRALDSLSDEHGRTTIDGVDCAGTWPLAEGQTTAYKPEDFRTDAQMLEGTEIMGSQDPAGATEIADMIWARPAVTVTGFTSTPVTEAVNAVPATAAAKLNLRTPATMDPRATAEAVAEHLKNHVPWGAHIKVDILEANRGFETDPTKPAAALLGECLAEAYGTATSSQGMGGSIPLTVELQEKHPNAEIALFGVEDPQATIHSANESVDPNEIEKIATAEAYFLQRFA</sequence>
<dbReference type="Gene3D" id="3.30.70.360">
    <property type="match status" value="1"/>
</dbReference>
<dbReference type="InterPro" id="IPR001261">
    <property type="entry name" value="ArgE/DapE_CS"/>
</dbReference>
<dbReference type="Gene3D" id="3.40.630.10">
    <property type="entry name" value="Zn peptidases"/>
    <property type="match status" value="1"/>
</dbReference>
<gene>
    <name evidence="5" type="ORF">COM45_08675</name>
</gene>
<dbReference type="AlphaFoldDB" id="A0A2A4AJ27"/>
<feature type="domain" description="Peptidase M20 dimerisation" evidence="4">
    <location>
        <begin position="209"/>
        <end position="358"/>
    </location>
</feature>
<organism evidence="5 6">
    <name type="scientific">Corynebacterium accolens</name>
    <dbReference type="NCBI Taxonomy" id="38284"/>
    <lineage>
        <taxon>Bacteria</taxon>
        <taxon>Bacillati</taxon>
        <taxon>Actinomycetota</taxon>
        <taxon>Actinomycetes</taxon>
        <taxon>Mycobacteriales</taxon>
        <taxon>Corynebacteriaceae</taxon>
        <taxon>Corynebacterium</taxon>
    </lineage>
</organism>
<comment type="caution">
    <text evidence="5">The sequence shown here is derived from an EMBL/GenBank/DDBJ whole genome shotgun (WGS) entry which is preliminary data.</text>
</comment>
<dbReference type="GO" id="GO:0006508">
    <property type="term" value="P:proteolysis"/>
    <property type="evidence" value="ECO:0007669"/>
    <property type="project" value="UniProtKB-KW"/>
</dbReference>
<evidence type="ECO:0000256" key="1">
    <source>
        <dbReference type="ARBA" id="ARBA00022670"/>
    </source>
</evidence>
<dbReference type="InterPro" id="IPR011650">
    <property type="entry name" value="Peptidase_M20_dimer"/>
</dbReference>
<protein>
    <submittedName>
        <fullName evidence="5">Dipeptidase</fullName>
    </submittedName>
</protein>
<keyword evidence="1" id="KW-0645">Protease</keyword>
<dbReference type="PANTHER" id="PTHR43270:SF12">
    <property type="entry name" value="SUCCINYL-DIAMINOPIMELATE DESUCCINYLASE"/>
    <property type="match status" value="1"/>
</dbReference>
<keyword evidence="3" id="KW-0378">Hydrolase</keyword>
<dbReference type="Pfam" id="PF07687">
    <property type="entry name" value="M20_dimer"/>
    <property type="match status" value="1"/>
</dbReference>
<evidence type="ECO:0000256" key="3">
    <source>
        <dbReference type="ARBA" id="ARBA00022801"/>
    </source>
</evidence>
<dbReference type="Proteomes" id="UP000218690">
    <property type="component" value="Unassembled WGS sequence"/>
</dbReference>
<accession>A0A2A4AJ27</accession>
<evidence type="ECO:0000256" key="2">
    <source>
        <dbReference type="ARBA" id="ARBA00022723"/>
    </source>
</evidence>
<dbReference type="GO" id="GO:0008233">
    <property type="term" value="F:peptidase activity"/>
    <property type="evidence" value="ECO:0007669"/>
    <property type="project" value="UniProtKB-KW"/>
</dbReference>
<keyword evidence="2" id="KW-0479">Metal-binding</keyword>
<evidence type="ECO:0000313" key="6">
    <source>
        <dbReference type="Proteomes" id="UP000218690"/>
    </source>
</evidence>
<name>A0A2A4AJ27_9CORY</name>
<evidence type="ECO:0000259" key="4">
    <source>
        <dbReference type="Pfam" id="PF07687"/>
    </source>
</evidence>
<dbReference type="PROSITE" id="PS00758">
    <property type="entry name" value="ARGE_DAPE_CPG2_1"/>
    <property type="match status" value="1"/>
</dbReference>
<dbReference type="InterPro" id="IPR002933">
    <property type="entry name" value="Peptidase_M20"/>
</dbReference>
<reference evidence="5 6" key="1">
    <citation type="submission" date="2017-09" db="EMBL/GenBank/DDBJ databases">
        <title>Draft Genome Sequence of Corynebacterium accolens AH4003.</title>
        <authorList>
            <person name="Chen Y."/>
            <person name="Oosthuysen W.F."/>
            <person name="Kelley S."/>
            <person name="Horswill A."/>
        </authorList>
    </citation>
    <scope>NUCLEOTIDE SEQUENCE [LARGE SCALE GENOMIC DNA]</scope>
    <source>
        <strain evidence="5 6">AH4003</strain>
    </source>
</reference>
<dbReference type="GO" id="GO:0046872">
    <property type="term" value="F:metal ion binding"/>
    <property type="evidence" value="ECO:0007669"/>
    <property type="project" value="UniProtKB-KW"/>
</dbReference>
<dbReference type="SUPFAM" id="SSF53187">
    <property type="entry name" value="Zn-dependent exopeptidases"/>
    <property type="match status" value="1"/>
</dbReference>
<proteinExistence type="predicted"/>
<evidence type="ECO:0000313" key="5">
    <source>
        <dbReference type="EMBL" id="PCC82499.1"/>
    </source>
</evidence>
<dbReference type="EMBL" id="NWBP01000025">
    <property type="protein sequence ID" value="PCC82499.1"/>
    <property type="molecule type" value="Genomic_DNA"/>
</dbReference>
<dbReference type="PANTHER" id="PTHR43270">
    <property type="entry name" value="BETA-ALA-HIS DIPEPTIDASE"/>
    <property type="match status" value="1"/>
</dbReference>
<dbReference type="InterPro" id="IPR051458">
    <property type="entry name" value="Cyt/Met_Dipeptidase"/>
</dbReference>